<dbReference type="AlphaFoldDB" id="A0AAD7P224"/>
<evidence type="ECO:0000313" key="1">
    <source>
        <dbReference type="EMBL" id="KAJ7785191.1"/>
    </source>
</evidence>
<organism evidence="1 2">
    <name type="scientific">Mycena maculata</name>
    <dbReference type="NCBI Taxonomy" id="230809"/>
    <lineage>
        <taxon>Eukaryota</taxon>
        <taxon>Fungi</taxon>
        <taxon>Dikarya</taxon>
        <taxon>Basidiomycota</taxon>
        <taxon>Agaricomycotina</taxon>
        <taxon>Agaricomycetes</taxon>
        <taxon>Agaricomycetidae</taxon>
        <taxon>Agaricales</taxon>
        <taxon>Marasmiineae</taxon>
        <taxon>Mycenaceae</taxon>
        <taxon>Mycena</taxon>
    </lineage>
</organism>
<protein>
    <submittedName>
        <fullName evidence="1">Uncharacterized protein</fullName>
    </submittedName>
</protein>
<name>A0AAD7P224_9AGAR</name>
<comment type="caution">
    <text evidence="1">The sequence shown here is derived from an EMBL/GenBank/DDBJ whole genome shotgun (WGS) entry which is preliminary data.</text>
</comment>
<dbReference type="EMBL" id="JARJLG010000001">
    <property type="protein sequence ID" value="KAJ7785191.1"/>
    <property type="molecule type" value="Genomic_DNA"/>
</dbReference>
<reference evidence="1" key="1">
    <citation type="submission" date="2023-03" db="EMBL/GenBank/DDBJ databases">
        <title>Massive genome expansion in bonnet fungi (Mycena s.s.) driven by repeated elements and novel gene families across ecological guilds.</title>
        <authorList>
            <consortium name="Lawrence Berkeley National Laboratory"/>
            <person name="Harder C.B."/>
            <person name="Miyauchi S."/>
            <person name="Viragh M."/>
            <person name="Kuo A."/>
            <person name="Thoen E."/>
            <person name="Andreopoulos B."/>
            <person name="Lu D."/>
            <person name="Skrede I."/>
            <person name="Drula E."/>
            <person name="Henrissat B."/>
            <person name="Morin E."/>
            <person name="Kohler A."/>
            <person name="Barry K."/>
            <person name="LaButti K."/>
            <person name="Morin E."/>
            <person name="Salamov A."/>
            <person name="Lipzen A."/>
            <person name="Mereny Z."/>
            <person name="Hegedus B."/>
            <person name="Baldrian P."/>
            <person name="Stursova M."/>
            <person name="Weitz H."/>
            <person name="Taylor A."/>
            <person name="Grigoriev I.V."/>
            <person name="Nagy L.G."/>
            <person name="Martin F."/>
            <person name="Kauserud H."/>
        </authorList>
    </citation>
    <scope>NUCLEOTIDE SEQUENCE</scope>
    <source>
        <strain evidence="1">CBHHK188m</strain>
    </source>
</reference>
<gene>
    <name evidence="1" type="ORF">DFH07DRAFT_763793</name>
</gene>
<sequence length="233" mass="26119">MFSEGLKGIKTRTFRHYSTTIQETVFSTVIQDQGILRQKQGFVLAQSLDRQLAGRMAGVYIPRTLPAAEAQSTTDLWGGAGNENICSTSRCAHSPFLSEETSRASTQTFGTQNKWHCDEGVRTVRYGKFNKLRANFHRGSSKLSESIVWCAIFGGEVAQWTCGRYHSLAWRECARSENCLRGRGERQKTAAKAKKGRQRYAPEGVKDEITFANLAHVEASEVFFLEKVTPKNL</sequence>
<evidence type="ECO:0000313" key="2">
    <source>
        <dbReference type="Proteomes" id="UP001215280"/>
    </source>
</evidence>
<accession>A0AAD7P224</accession>
<proteinExistence type="predicted"/>
<dbReference type="Proteomes" id="UP001215280">
    <property type="component" value="Unassembled WGS sequence"/>
</dbReference>
<keyword evidence="2" id="KW-1185">Reference proteome</keyword>